<evidence type="ECO:0000313" key="3">
    <source>
        <dbReference type="Proteomes" id="UP001214638"/>
    </source>
</evidence>
<dbReference type="RefSeq" id="XP_067804223.1">
    <property type="nucleotide sequence ID" value="XM_067945432.1"/>
</dbReference>
<feature type="region of interest" description="Disordered" evidence="1">
    <location>
        <begin position="1260"/>
        <end position="1298"/>
    </location>
</feature>
<feature type="compositionally biased region" description="Polar residues" evidence="1">
    <location>
        <begin position="1325"/>
        <end position="1338"/>
    </location>
</feature>
<proteinExistence type="predicted"/>
<dbReference type="KEGG" id="bdw:94334678"/>
<protein>
    <submittedName>
        <fullName evidence="2">Bifunctional Armadillo-type fold/Armadillo-like helical</fullName>
    </submittedName>
</protein>
<feature type="compositionally biased region" description="Low complexity" evidence="1">
    <location>
        <begin position="630"/>
        <end position="645"/>
    </location>
</feature>
<feature type="region of interest" description="Disordered" evidence="1">
    <location>
        <begin position="1325"/>
        <end position="1367"/>
    </location>
</feature>
<organism evidence="2 3">
    <name type="scientific">Babesia duncani</name>
    <dbReference type="NCBI Taxonomy" id="323732"/>
    <lineage>
        <taxon>Eukaryota</taxon>
        <taxon>Sar</taxon>
        <taxon>Alveolata</taxon>
        <taxon>Apicomplexa</taxon>
        <taxon>Aconoidasida</taxon>
        <taxon>Piroplasmida</taxon>
        <taxon>Babesiidae</taxon>
        <taxon>Babesia</taxon>
    </lineage>
</organism>
<gene>
    <name evidence="2" type="ORF">BdWA1_000380</name>
</gene>
<name>A0AAD9UPV3_9APIC</name>
<dbReference type="Gene3D" id="1.25.10.10">
    <property type="entry name" value="Leucine-rich Repeat Variant"/>
    <property type="match status" value="1"/>
</dbReference>
<reference evidence="2" key="1">
    <citation type="journal article" date="2023" name="Nat. Microbiol.">
        <title>Babesia duncani multi-omics identifies virulence factors and drug targets.</title>
        <authorList>
            <person name="Singh P."/>
            <person name="Lonardi S."/>
            <person name="Liang Q."/>
            <person name="Vydyam P."/>
            <person name="Khabirova E."/>
            <person name="Fang T."/>
            <person name="Gihaz S."/>
            <person name="Thekkiniath J."/>
            <person name="Munshi M."/>
            <person name="Abel S."/>
            <person name="Ciampossin L."/>
            <person name="Batugedara G."/>
            <person name="Gupta M."/>
            <person name="Lu X.M."/>
            <person name="Lenz T."/>
            <person name="Chakravarty S."/>
            <person name="Cornillot E."/>
            <person name="Hu Y."/>
            <person name="Ma W."/>
            <person name="Gonzalez L.M."/>
            <person name="Sanchez S."/>
            <person name="Estrada K."/>
            <person name="Sanchez-Flores A."/>
            <person name="Montero E."/>
            <person name="Harb O.S."/>
            <person name="Le Roch K.G."/>
            <person name="Mamoun C.B."/>
        </authorList>
    </citation>
    <scope>NUCLEOTIDE SEQUENCE</scope>
    <source>
        <strain evidence="2">WA1</strain>
    </source>
</reference>
<dbReference type="InterPro" id="IPR011989">
    <property type="entry name" value="ARM-like"/>
</dbReference>
<evidence type="ECO:0000256" key="1">
    <source>
        <dbReference type="SAM" id="MobiDB-lite"/>
    </source>
</evidence>
<dbReference type="GeneID" id="94334678"/>
<accession>A0AAD9UPV3</accession>
<dbReference type="EMBL" id="JALLKP010000001">
    <property type="protein sequence ID" value="KAK2197381.1"/>
    <property type="molecule type" value="Genomic_DNA"/>
</dbReference>
<dbReference type="SUPFAM" id="SSF48371">
    <property type="entry name" value="ARM repeat"/>
    <property type="match status" value="1"/>
</dbReference>
<feature type="compositionally biased region" description="Low complexity" evidence="1">
    <location>
        <begin position="1339"/>
        <end position="1354"/>
    </location>
</feature>
<feature type="region of interest" description="Disordered" evidence="1">
    <location>
        <begin position="623"/>
        <end position="649"/>
    </location>
</feature>
<keyword evidence="3" id="KW-1185">Reference proteome</keyword>
<sequence length="1709" mass="189623">MLKIKQEDISTINPCDIVAPEGAKMGYSVGLEDLIKADCTSKKLDILHKIIFQLENKHNVNLDLNRDAAVLESIIQTDDTRIQAKAAELLHHYIRSIKVDTSIKNKNEGIASSSQLMKFCSQIHAPICKYLLTNVVAGEFCTSFYCYLLALCSSRRVFADLVDKFKNVLNDYIGSYDASKGPVDLPSETARVVIGIMKTLLALTKSFGTPPAPFDSLVAIASLVCSITNAHICRLYSYNLIAFLLRKASSRQEVADTLPSLRPPQIDQVYALLKEANHSEDNVCEYKFLYSPPADKLNGNAPNFDKSSSDKRMNETGIENSELHTPIAPHKGKRRVVPSAALVLKKPKRSNTLEKAPQDALKFKSEWLKQLEMQFSRTTTCGEEYDREAWKQKLQVLQDIIIGVESVDVLSIAHLDQQLVSLLENGIKHESAIPVMQALLELFCSLTQRCWPNLISRCKSGPLCEQIFDKLKESNKQIQIWGMVAVGLMIKQSTDSSIVDLVKRSLTCISPHAKVAMCNIINGQAALLKRASNVAEHLQPYKNVLLPILCALSSDKFPKVRTAAQLAHCALENPACVTQMYFPTPKKKHVSPKKDYRKGARPAASTKLASKIVMRRLLNTQAISNKPISPDATTPVPQVPTQETDTANKSTTVSASYLEAHGHAPENSATIQNKAYKTLLDHVQASILSQIENGQDMAQGIQELGTWVKDNKQTATQVVDSLLEFINEKTNGFNEHSKLVKRAIFDLYSEMIALNLGLDSLKLLTRIMANQVMSSKGALLLQRLLELYDCDVIWAIVLDVVKMDEREEVATNVINLIGFQCRTSTSIGDVGNTTRSQLINYLASAYAREAGNVSTIAAKVLKIIASILDVNIILNYLEPTLRQQVANAIVPIEKKQDTLEPSDNDDWDRISTRWNFGYTSCCLRLEKEISKDLYICMFQSKNTSNLKRACVFWKVFIKQGSRKCCKMLYETDNLRLDLLVWLCHTLLSRVADRIVMEALSILCQEMKQRTLHFTRDESQLVLDVLAVFKGQVTSDFVDGVFNVLPHQDDVIEFAKYHYSSDQCNAILKEPIQQWLELAKQNQSIRESLDSASIAMQPQQSVNEPTSSLDTVAPEIKSPVVNRTRNILDTVEYDAVDTITQDHCMAPTDSGHQSESVPEQEIPPVSTPVVMRNAIECPLLVDRVTRVTIEPVELKCTTIETVVDGLEEEPPNAIQHPQAPVCQDIVAIEQCTSPIPITARMEKGTNCHHALADAQTSPILLHNSNSLDSPRNVNDSSGNASEGSVETAENPNSATESIGMQETAESDLHNLIESCRRLSYEIQSVGNGSRCSNTTRQAPNSSNTNSPKSSGTNTSRKSSILVESQRPSRSSSALGEIVIHSAAKGVQQQVITSDDENLGNASIFNDCPMVEHAQSLEPPSTTTSCIDKYSLGTSALDRVVNRISIQSSRHEAGIVESIGWLLSECSWLANVCLLTNYDDYKGLVPSIFSRGLVETCSSTSNNILEWVEGKEKILPHLAPILIDVCHLAILRLCRHVEVCCQSQGPYQEAVSAVTCLLEIFTVAIIPFQQRHRIHFCAIIVHCLALPKACFGNCDFYRRLTDLIKTTCANLDIESLAQVLLCNLEINSKSLKRGEGGRILLAMLRFTRILQSQVLEKLQTSHVSPKIQTQLDESHRNFVQLLSVPRGACTLDKKMNDALESTNTLLRSIKS</sequence>
<dbReference type="Proteomes" id="UP001214638">
    <property type="component" value="Unassembled WGS sequence"/>
</dbReference>
<feature type="compositionally biased region" description="Polar residues" evidence="1">
    <location>
        <begin position="1355"/>
        <end position="1367"/>
    </location>
</feature>
<comment type="caution">
    <text evidence="2">The sequence shown here is derived from an EMBL/GenBank/DDBJ whole genome shotgun (WGS) entry which is preliminary data.</text>
</comment>
<dbReference type="InterPro" id="IPR016024">
    <property type="entry name" value="ARM-type_fold"/>
</dbReference>
<evidence type="ECO:0000313" key="2">
    <source>
        <dbReference type="EMBL" id="KAK2197381.1"/>
    </source>
</evidence>